<keyword evidence="3" id="KW-0614">Plasmid</keyword>
<dbReference type="AlphaFoldDB" id="D5SLW0"/>
<protein>
    <recommendedName>
        <fullName evidence="2">CHAT domain-containing protein</fullName>
    </recommendedName>
</protein>
<dbReference type="InterPro" id="IPR024983">
    <property type="entry name" value="CHAT_dom"/>
</dbReference>
<gene>
    <name evidence="3" type="ORF">SCLAV_p1421</name>
</gene>
<feature type="compositionally biased region" description="Basic and acidic residues" evidence="1">
    <location>
        <begin position="16"/>
        <end position="25"/>
    </location>
</feature>
<feature type="region of interest" description="Disordered" evidence="1">
    <location>
        <begin position="456"/>
        <end position="477"/>
    </location>
</feature>
<feature type="domain" description="CHAT" evidence="2">
    <location>
        <begin position="888"/>
        <end position="1211"/>
    </location>
</feature>
<dbReference type="EMBL" id="CM000914">
    <property type="protein sequence ID" value="EFG04903.2"/>
    <property type="molecule type" value="Genomic_DNA"/>
</dbReference>
<evidence type="ECO:0000259" key="2">
    <source>
        <dbReference type="Pfam" id="PF12770"/>
    </source>
</evidence>
<name>D5SLW0_STRCL</name>
<reference evidence="3 4" key="1">
    <citation type="journal article" date="2010" name="Genome Biol. Evol.">
        <title>The sequence of a 1.8-mb bacterial linear plasmid reveals a rich evolutionary reservoir of secondary metabolic pathways.</title>
        <authorList>
            <person name="Medema M.H."/>
            <person name="Trefzer A."/>
            <person name="Kovalchuk A."/>
            <person name="van den Berg M."/>
            <person name="Mueller U."/>
            <person name="Heijne W."/>
            <person name="Wu L."/>
            <person name="Alam M.T."/>
            <person name="Ronning C.M."/>
            <person name="Nierman W.C."/>
            <person name="Bovenberg R.A.L."/>
            <person name="Breitling R."/>
            <person name="Takano E."/>
        </authorList>
    </citation>
    <scope>NUCLEOTIDE SEQUENCE [LARGE SCALE GENOMIC DNA]</scope>
    <source>
        <strain evidence="4">ATCC 27064 / DSM 738 / JCM 4710 / NBRC 13307 / NCIMB 12785 / NRRL 3585 / VKM Ac-602</strain>
        <plasmid evidence="3">pSCL4</plasmid>
    </source>
</reference>
<evidence type="ECO:0000313" key="4">
    <source>
        <dbReference type="Proteomes" id="UP000002357"/>
    </source>
</evidence>
<dbReference type="Proteomes" id="UP000002357">
    <property type="component" value="Plasmid pSCL4"/>
</dbReference>
<feature type="region of interest" description="Disordered" evidence="1">
    <location>
        <begin position="1"/>
        <end position="84"/>
    </location>
</feature>
<geneLocation type="plasmid" evidence="3 4">
    <name>pSCL4</name>
</geneLocation>
<dbReference type="eggNOG" id="COG4995">
    <property type="taxonomic scope" value="Bacteria"/>
</dbReference>
<dbReference type="RefSeq" id="WP_003963693.1">
    <property type="nucleotide sequence ID" value="NZ_CM000914.1"/>
</dbReference>
<keyword evidence="4" id="KW-1185">Reference proteome</keyword>
<proteinExistence type="predicted"/>
<feature type="compositionally biased region" description="Gly residues" evidence="1">
    <location>
        <begin position="463"/>
        <end position="472"/>
    </location>
</feature>
<accession>D5SLW0</accession>
<dbReference type="Pfam" id="PF12770">
    <property type="entry name" value="CHAT"/>
    <property type="match status" value="1"/>
</dbReference>
<organism evidence="3 4">
    <name type="scientific">Streptomyces clavuligerus</name>
    <dbReference type="NCBI Taxonomy" id="1901"/>
    <lineage>
        <taxon>Bacteria</taxon>
        <taxon>Bacillati</taxon>
        <taxon>Actinomycetota</taxon>
        <taxon>Actinomycetes</taxon>
        <taxon>Kitasatosporales</taxon>
        <taxon>Streptomycetaceae</taxon>
        <taxon>Streptomyces</taxon>
    </lineage>
</organism>
<evidence type="ECO:0000313" key="3">
    <source>
        <dbReference type="EMBL" id="EFG04903.2"/>
    </source>
</evidence>
<sequence>MASPVTAGRRTMGTGDTHDVSKGERPWSGAGRGTTGRRQDGSGPGGRRPRPCRSHSGPWSTARPGTRSDRPPLPTGPGPVRIPLTVDPALLDRTLAELDALETELTAVLPGDDPGLALLRARLGGVCATRYLAGPTETDRRRGVAALRAARASGALDTGADRSARAHLLMLLLPPVMLSGTPDGSLHGLQNMHEAGRLLSRRDPENLRDLHELSELITGFLPELPTGQASFAQSYAQLFDAYAGVRTYRDLDRATEVLQGFLERFPEQLTGPFDGFGDLLKSVRDLDHPHPDRGVPDRPADDANGLRDLAFLLRTNAPGLLRPQELKNLVDEGRGGSGNGEPVETLLNALLRLAGGMGTGDYRELAEAARLMDAMGEGAAPEPLEPLARILQPVLLTLAGRMGGNLTDRDHARDLFDSFLASGTPALDAPDPHLRELRTHSRFMHTLFRLGATLEGNRAETGHGPGNPGGPGDPDELDTMLAELLRLRSETDTDGPGHYSFPLQTGLVRLEQAVRDSSLPTLRAALADLREGMDHPDVPALARPLLDTLRAFLTSFSTWYEPDTTETRAAVEQARRSLGRPSFTADQQVATRLGIGYALTNLYHSHRDHAALTEAVEELETARGDLDLAGTVSPEIARRVLWALADAYRLRGDPDRGDRAAAVTAARDSLRVVAEDVLLQLSAEHSLEAARAGASKGLSAARWAADDGRADLVVEALETGRAIVLRSVAASAGVAEQLSARGEQELAERWRTAARPGRGIPSELRRRALDTLRHGHRGAGDPLAGLLGVPGTAELRDGVRAAGAHALVYLVPGADTDPGLALLVPRSGEPRTVRPAGLTPHGQGPLTEYLDAGAHRSAVRAGTAAARDAAHERWEAALDALCDWAGASVMEPVLGALGVDPADGEEVRLVLVVCGNLGAVPWHAARLAPGRGTVPAPSRPRAYLCERAVVSYAASGGEFLRATARARRRPDERVVLVADPTADLEWAQDEVLALRDAHYPDALLYGWYDDLPEDAPGTPDEVLSLLPGRPSGAPEAAASLVHLVVHGTAGLRPTDSVLRLAAPDGSAEGRLTVTRVLDLPDVPTLPDGTAEAASGPLVVLSACETDLSSRDHDEALTPTTALLARGATDVVGSRWEVSDGASAALMVVFHHHLTVGALAPPDALRAAQRWMLDPDRRPVPGLRSELLTRTDRQGARLTAVVAWAAFIHQGNPSAVGRHLG</sequence>
<evidence type="ECO:0000256" key="1">
    <source>
        <dbReference type="SAM" id="MobiDB-lite"/>
    </source>
</evidence>